<dbReference type="InterPro" id="IPR008902">
    <property type="entry name" value="Rhamnosid_concanavalin"/>
</dbReference>
<gene>
    <name evidence="10" type="ORF">Poly41_49560</name>
</gene>
<reference evidence="10 11" key="1">
    <citation type="submission" date="2019-02" db="EMBL/GenBank/DDBJ databases">
        <title>Deep-cultivation of Planctomycetes and their phenomic and genomic characterization uncovers novel biology.</title>
        <authorList>
            <person name="Wiegand S."/>
            <person name="Jogler M."/>
            <person name="Boedeker C."/>
            <person name="Pinto D."/>
            <person name="Vollmers J."/>
            <person name="Rivas-Marin E."/>
            <person name="Kohn T."/>
            <person name="Peeters S.H."/>
            <person name="Heuer A."/>
            <person name="Rast P."/>
            <person name="Oberbeckmann S."/>
            <person name="Bunk B."/>
            <person name="Jeske O."/>
            <person name="Meyerdierks A."/>
            <person name="Storesund J.E."/>
            <person name="Kallscheuer N."/>
            <person name="Luecker S."/>
            <person name="Lage O.M."/>
            <person name="Pohl T."/>
            <person name="Merkel B.J."/>
            <person name="Hornburger P."/>
            <person name="Mueller R.-W."/>
            <person name="Bruemmer F."/>
            <person name="Labrenz M."/>
            <person name="Spormann A.M."/>
            <person name="Op Den Camp H."/>
            <person name="Overmann J."/>
            <person name="Amann R."/>
            <person name="Jetten M.S.M."/>
            <person name="Mascher T."/>
            <person name="Medema M.H."/>
            <person name="Devos D.P."/>
            <person name="Kaster A.-K."/>
            <person name="Ovreas L."/>
            <person name="Rohde M."/>
            <person name="Galperin M.Y."/>
            <person name="Jogler C."/>
        </authorList>
    </citation>
    <scope>NUCLEOTIDE SEQUENCE [LARGE SCALE GENOMIC DNA]</scope>
    <source>
        <strain evidence="10 11">Poly41</strain>
    </source>
</reference>
<dbReference type="PANTHER" id="PTHR33307:SF6">
    <property type="entry name" value="ALPHA-RHAMNOSIDASE (EUROFUNG)-RELATED"/>
    <property type="match status" value="1"/>
</dbReference>
<dbReference type="GO" id="GO:0005975">
    <property type="term" value="P:carbohydrate metabolic process"/>
    <property type="evidence" value="ECO:0007669"/>
    <property type="project" value="InterPro"/>
</dbReference>
<evidence type="ECO:0000259" key="8">
    <source>
        <dbReference type="Pfam" id="PF17389"/>
    </source>
</evidence>
<feature type="chain" id="PRO_5022789702" description="alpha-L-rhamnosidase" evidence="5">
    <location>
        <begin position="27"/>
        <end position="926"/>
    </location>
</feature>
<dbReference type="Gene3D" id="2.60.120.260">
    <property type="entry name" value="Galactose-binding domain-like"/>
    <property type="match status" value="2"/>
</dbReference>
<comment type="catalytic activity">
    <reaction evidence="1">
        <text>Hydrolysis of terminal non-reducing alpha-L-rhamnose residues in alpha-L-rhamnosides.</text>
        <dbReference type="EC" id="3.2.1.40"/>
    </reaction>
</comment>
<dbReference type="InterPro" id="IPR035396">
    <property type="entry name" value="Bac_rhamnosid6H"/>
</dbReference>
<accession>A0A5C6DBI8</accession>
<keyword evidence="11" id="KW-1185">Reference proteome</keyword>
<dbReference type="EC" id="3.2.1.40" evidence="2"/>
<dbReference type="Pfam" id="PF08531">
    <property type="entry name" value="Bac_rhamnosid_N"/>
    <property type="match status" value="1"/>
</dbReference>
<feature type="region of interest" description="Disordered" evidence="4">
    <location>
        <begin position="641"/>
        <end position="661"/>
    </location>
</feature>
<evidence type="ECO:0000256" key="5">
    <source>
        <dbReference type="SAM" id="SignalP"/>
    </source>
</evidence>
<dbReference type="InterPro" id="IPR008928">
    <property type="entry name" value="6-hairpin_glycosidase_sf"/>
</dbReference>
<dbReference type="InterPro" id="IPR013783">
    <property type="entry name" value="Ig-like_fold"/>
</dbReference>
<dbReference type="EMBL" id="SJPV01000010">
    <property type="protein sequence ID" value="TWU33204.1"/>
    <property type="molecule type" value="Genomic_DNA"/>
</dbReference>
<dbReference type="InterPro" id="IPR013737">
    <property type="entry name" value="Bac_rhamnosid_N"/>
</dbReference>
<dbReference type="AlphaFoldDB" id="A0A5C6DBI8"/>
<keyword evidence="5" id="KW-0732">Signal</keyword>
<name>A0A5C6DBI8_9BACT</name>
<keyword evidence="3" id="KW-0378">Hydrolase</keyword>
<dbReference type="RefSeq" id="WP_146529467.1">
    <property type="nucleotide sequence ID" value="NZ_SJPV01000010.1"/>
</dbReference>
<proteinExistence type="predicted"/>
<dbReference type="Pfam" id="PF25788">
    <property type="entry name" value="Ig_Rha78A_N"/>
    <property type="match status" value="1"/>
</dbReference>
<feature type="domain" description="Alpha-L-rhamnosidase concanavalin-like" evidence="6">
    <location>
        <begin position="372"/>
        <end position="465"/>
    </location>
</feature>
<organism evidence="10 11">
    <name type="scientific">Novipirellula artificiosorum</name>
    <dbReference type="NCBI Taxonomy" id="2528016"/>
    <lineage>
        <taxon>Bacteria</taxon>
        <taxon>Pseudomonadati</taxon>
        <taxon>Planctomycetota</taxon>
        <taxon>Planctomycetia</taxon>
        <taxon>Pirellulales</taxon>
        <taxon>Pirellulaceae</taxon>
        <taxon>Novipirellula</taxon>
    </lineage>
</organism>
<evidence type="ECO:0000256" key="1">
    <source>
        <dbReference type="ARBA" id="ARBA00001445"/>
    </source>
</evidence>
<evidence type="ECO:0000313" key="10">
    <source>
        <dbReference type="EMBL" id="TWU33204.1"/>
    </source>
</evidence>
<dbReference type="Gene3D" id="2.60.40.10">
    <property type="entry name" value="Immunoglobulins"/>
    <property type="match status" value="1"/>
</dbReference>
<dbReference type="InterPro" id="IPR012341">
    <property type="entry name" value="6hp_glycosidase-like_sf"/>
</dbReference>
<evidence type="ECO:0000259" key="6">
    <source>
        <dbReference type="Pfam" id="PF05592"/>
    </source>
</evidence>
<feature type="domain" description="Bacterial alpha-L-rhamnosidase N-terminal" evidence="7">
    <location>
        <begin position="203"/>
        <end position="360"/>
    </location>
</feature>
<feature type="domain" description="Alpha-L-rhamnosidase C-terminal" evidence="9">
    <location>
        <begin position="838"/>
        <end position="912"/>
    </location>
</feature>
<feature type="domain" description="Alpha-L-rhamnosidase six-hairpin glycosidase" evidence="8">
    <location>
        <begin position="495"/>
        <end position="835"/>
    </location>
</feature>
<evidence type="ECO:0000259" key="9">
    <source>
        <dbReference type="Pfam" id="PF17390"/>
    </source>
</evidence>
<evidence type="ECO:0000256" key="4">
    <source>
        <dbReference type="SAM" id="MobiDB-lite"/>
    </source>
</evidence>
<dbReference type="Gene3D" id="2.60.420.10">
    <property type="entry name" value="Maltose phosphorylase, domain 3"/>
    <property type="match status" value="1"/>
</dbReference>
<dbReference type="Pfam" id="PF05592">
    <property type="entry name" value="Bac_rhamnosid"/>
    <property type="match status" value="1"/>
</dbReference>
<dbReference type="PANTHER" id="PTHR33307">
    <property type="entry name" value="ALPHA-RHAMNOSIDASE (EUROFUNG)"/>
    <property type="match status" value="1"/>
</dbReference>
<dbReference type="InterPro" id="IPR035398">
    <property type="entry name" value="Bac_rhamnosid_C"/>
</dbReference>
<sequence length="926" mass="103838" precursor="true">MYLHRIFQLAIVVGTLCLCSSPSCLANEKPWGLQCEWETKPLNVENGTPRLSWKSEVARQTAYQIQVASSAEKLEANSGDHWDSGKVNRSESVCIEYRGSPLSSRQVCHWRVRVWSDAQTEAGPWSEVATWEMGLLQPSDWQAKWIRAGELNPAKETPALRHWYVLAGHTLDKNDQPTRVGEERLRKMVPATWFRKSFEVTQPIAKARLYSTAAGYVEVFLDGEPISDRIMNPGQTDFDRRILYDVDAVEDRLTPSDHVLTAHLGQGFYGQNAGFGTKFDYGDPQVLLQLEITYADGTRQTIATDTTWLTLPSSVIKNNVYAGEFKDSSFEKDQWIHAIESSEVPTQKLEAQRQPAVRVVRDLKPVAILEPKPGVYVYDFGQNFTGVVTLDMRDAPLPARTGVFLRYAEWADKNGSIDQSSDGSFATGIHQVDAFVTGDREANLYTPAFTWHGFRYVEVTGIPSGESLPSPQWMDRKPSLEMLTGHLVRSGVATRGKFECSDPHLNRVHETALWTYESNLISLPSDCPIRERCGWTGDAHATLTMSNLNFDMAALWEKYLGDFETSPHVSPAIVPGKRGGNSHPDWAVAQVLIAWERYLHDGDEQTLTQHYRRMQRFLDHFWSKRNEDGIITSGYGDWCDPVRKPGQPREGGRGTPQQTPPAITSTALFVYAADLMSRIAAMVGEPNTSQTYRDWRDQAARSFHAVFFDSQSQTYGSQTADAMALSFGIVPASDQAAVARSLNRDVLDNWKGHASVGALGHRWLYPALSDAGYGETALGTFYAQGHPGYFYLFDELRGTSLWERKGAFDPATMTAPVRSLSHPFQGGYDAWFYQGLGGIRPDPQAAGYKHFFLHPCFAKPLDWVRVDFDSRYGPIQSHWARESIDGVEKIRWTIAVPPNTSATIHLSGNENDGRLLEPGQHVLLIR</sequence>
<dbReference type="GO" id="GO:0030596">
    <property type="term" value="F:alpha-L-rhamnosidase activity"/>
    <property type="evidence" value="ECO:0007669"/>
    <property type="project" value="UniProtKB-EC"/>
</dbReference>
<feature type="signal peptide" evidence="5">
    <location>
        <begin position="1"/>
        <end position="26"/>
    </location>
</feature>
<evidence type="ECO:0000259" key="7">
    <source>
        <dbReference type="Pfam" id="PF08531"/>
    </source>
</evidence>
<comment type="caution">
    <text evidence="10">The sequence shown here is derived from an EMBL/GenBank/DDBJ whole genome shotgun (WGS) entry which is preliminary data.</text>
</comment>
<dbReference type="Proteomes" id="UP000319143">
    <property type="component" value="Unassembled WGS sequence"/>
</dbReference>
<dbReference type="OrthoDB" id="9761045at2"/>
<evidence type="ECO:0000256" key="2">
    <source>
        <dbReference type="ARBA" id="ARBA00012652"/>
    </source>
</evidence>
<protein>
    <recommendedName>
        <fullName evidence="2">alpha-L-rhamnosidase</fullName>
        <ecNumber evidence="2">3.2.1.40</ecNumber>
    </recommendedName>
</protein>
<dbReference type="Gene3D" id="1.50.10.10">
    <property type="match status" value="1"/>
</dbReference>
<dbReference type="Pfam" id="PF17390">
    <property type="entry name" value="Bac_rhamnosid_C"/>
    <property type="match status" value="1"/>
</dbReference>
<evidence type="ECO:0000313" key="11">
    <source>
        <dbReference type="Proteomes" id="UP000319143"/>
    </source>
</evidence>
<dbReference type="SUPFAM" id="SSF48208">
    <property type="entry name" value="Six-hairpin glycosidases"/>
    <property type="match status" value="1"/>
</dbReference>
<dbReference type="PIRSF" id="PIRSF010631">
    <property type="entry name" value="A-rhamnsds"/>
    <property type="match status" value="1"/>
</dbReference>
<evidence type="ECO:0000256" key="3">
    <source>
        <dbReference type="ARBA" id="ARBA00022801"/>
    </source>
</evidence>
<dbReference type="Pfam" id="PF17389">
    <property type="entry name" value="Bac_rhamnosid6H"/>
    <property type="match status" value="1"/>
</dbReference>
<dbReference type="InterPro" id="IPR016007">
    <property type="entry name" value="Alpha_rhamnosid"/>
</dbReference>